<dbReference type="GO" id="GO:0043842">
    <property type="term" value="F:Kdo transferase activity"/>
    <property type="evidence" value="ECO:0007669"/>
    <property type="project" value="UniProtKB-EC"/>
</dbReference>
<evidence type="ECO:0000256" key="10">
    <source>
        <dbReference type="PIRSR" id="PIRSR639901-1"/>
    </source>
</evidence>
<sequence length="420" mass="46973">MRQLYSLLFLLLIPVVLLRLWWRGRANPGYRRRWRERFARLPNTREQGIWLHAVSVGETLAAAPLIEALLQKYPELPITVTTTTPTGSERVHALFGQRVQHVYAPYDLPWLLRRFLRHVKPQLALVMETELWPNMVHSCAEQNVPLVVINARLSKRSARGYYKARCLSVPMLKNIAFIAAQERSDERRFIALGVHPERIEVTGTIKSDVRVSEAQRVAAKALRESLGESRYVVIAASTHDGEDAMVLDAFARLKQAKNDAALILVPRHPERFDAVTKLAEASGFRVARRSQNAFGADTDILIGDTMGELMMLYGVADAAFVGGSLVARGGHNPLEPLAWQLPVQQGPHTFNFATLTRRLSKAGIIDTVTNAESLAHVWQRFSATSARAERAAQIAPIQRQLGGTLARLLVIVETILESPR</sequence>
<name>A0A4R6UL98_9GAMM</name>
<dbReference type="InterPro" id="IPR007507">
    <property type="entry name" value="Glycos_transf_N"/>
</dbReference>
<evidence type="ECO:0000256" key="11">
    <source>
        <dbReference type="PIRSR" id="PIRSR639901-2"/>
    </source>
</evidence>
<evidence type="ECO:0000256" key="1">
    <source>
        <dbReference type="ARBA" id="ARBA00004388"/>
    </source>
</evidence>
<keyword evidence="6 12" id="KW-0808">Transferase</keyword>
<dbReference type="EC" id="2.4.99.12" evidence="4 12"/>
<dbReference type="SUPFAM" id="SSF53756">
    <property type="entry name" value="UDP-Glycosyltransferase/glycogen phosphorylase"/>
    <property type="match status" value="1"/>
</dbReference>
<evidence type="ECO:0000256" key="12">
    <source>
        <dbReference type="RuleBase" id="RU365103"/>
    </source>
</evidence>
<feature type="domain" description="3-deoxy-D-manno-octulosonic-acid transferase N-terminal" evidence="13">
    <location>
        <begin position="33"/>
        <end position="208"/>
    </location>
</feature>
<dbReference type="FunFam" id="3.40.50.11720:FF:000001">
    <property type="entry name" value="3-deoxy-D-manno-octulosonic acid transferase"/>
    <property type="match status" value="1"/>
</dbReference>
<dbReference type="RefSeq" id="WP_133590835.1">
    <property type="nucleotide sequence ID" value="NZ_CP037953.1"/>
</dbReference>
<dbReference type="FunFam" id="3.40.50.2000:FF:000032">
    <property type="entry name" value="3-deoxy-D-manno-octulosonic acid transferase"/>
    <property type="match status" value="1"/>
</dbReference>
<dbReference type="Gene3D" id="3.40.50.2000">
    <property type="entry name" value="Glycogen Phosphorylase B"/>
    <property type="match status" value="1"/>
</dbReference>
<feature type="active site" description="Proton acceptor" evidence="10">
    <location>
        <position position="58"/>
    </location>
</feature>
<evidence type="ECO:0000256" key="8">
    <source>
        <dbReference type="ARBA" id="ARBA00031445"/>
    </source>
</evidence>
<feature type="site" description="Transition state stabilizer" evidence="11">
    <location>
        <position position="128"/>
    </location>
</feature>
<keyword evidence="12" id="KW-0472">Membrane</keyword>
<comment type="function">
    <text evidence="12">Involved in lipopolysaccharide (LPS) biosynthesis. Catalyzes the transfer of 3-deoxy-D-manno-octulosonate (Kdo) residue(s) from CMP-Kdo to lipid IV(A), the tetraacyldisaccharide-1,4'-bisphosphate precursor of lipid A.</text>
</comment>
<dbReference type="PANTHER" id="PTHR42755:SF1">
    <property type="entry name" value="3-DEOXY-D-MANNO-OCTULOSONIC ACID TRANSFERASE, MITOCHONDRIAL-RELATED"/>
    <property type="match status" value="1"/>
</dbReference>
<evidence type="ECO:0000313" key="14">
    <source>
        <dbReference type="EMBL" id="TDQ47651.1"/>
    </source>
</evidence>
<dbReference type="GO" id="GO:0009245">
    <property type="term" value="P:lipid A biosynthetic process"/>
    <property type="evidence" value="ECO:0007669"/>
    <property type="project" value="TreeGrafter"/>
</dbReference>
<protein>
    <recommendedName>
        <fullName evidence="5 12">3-deoxy-D-manno-octulosonic acid transferase</fullName>
        <shortName evidence="12">Kdo transferase</shortName>
        <ecNumber evidence="4 12">2.4.99.12</ecNumber>
    </recommendedName>
    <alternativeName>
        <fullName evidence="8 12">Lipid IV(A) 3-deoxy-D-manno-octulosonic acid transferase</fullName>
    </alternativeName>
</protein>
<evidence type="ECO:0000256" key="7">
    <source>
        <dbReference type="ARBA" id="ARBA00022968"/>
    </source>
</evidence>
<comment type="caution">
    <text evidence="14">The sequence shown here is derived from an EMBL/GenBank/DDBJ whole genome shotgun (WGS) entry which is preliminary data.</text>
</comment>
<keyword evidence="12" id="KW-1003">Cell membrane</keyword>
<comment type="subcellular location">
    <subcellularLocation>
        <location evidence="1">Cell inner membrane</location>
        <topology evidence="1">Single-pass membrane protein</topology>
        <orientation evidence="1">Cytoplasmic side</orientation>
    </subcellularLocation>
    <subcellularLocation>
        <location evidence="12">Cell membrane</location>
    </subcellularLocation>
</comment>
<dbReference type="NCBIfam" id="NF004388">
    <property type="entry name" value="PRK05749.1-4"/>
    <property type="match status" value="1"/>
</dbReference>
<dbReference type="EMBL" id="SNYM01000009">
    <property type="protein sequence ID" value="TDQ47651.1"/>
    <property type="molecule type" value="Genomic_DNA"/>
</dbReference>
<dbReference type="OrthoDB" id="9789797at2"/>
<evidence type="ECO:0000259" key="13">
    <source>
        <dbReference type="Pfam" id="PF04413"/>
    </source>
</evidence>
<dbReference type="InterPro" id="IPR038107">
    <property type="entry name" value="Glycos_transf_N_sf"/>
</dbReference>
<reference evidence="14 15" key="1">
    <citation type="submission" date="2019-03" db="EMBL/GenBank/DDBJ databases">
        <title>Genomic Encyclopedia of Type Strains, Phase IV (KMG-IV): sequencing the most valuable type-strain genomes for metagenomic binning, comparative biology and taxonomic classification.</title>
        <authorList>
            <person name="Goeker M."/>
        </authorList>
    </citation>
    <scope>NUCLEOTIDE SEQUENCE [LARGE SCALE GENOMIC DNA]</scope>
    <source>
        <strain evidence="14 15">DSM 103792</strain>
    </source>
</reference>
<keyword evidence="15" id="KW-1185">Reference proteome</keyword>
<dbReference type="Proteomes" id="UP000295375">
    <property type="component" value="Unassembled WGS sequence"/>
</dbReference>
<dbReference type="AlphaFoldDB" id="A0A4R6UL98"/>
<evidence type="ECO:0000256" key="2">
    <source>
        <dbReference type="ARBA" id="ARBA00004713"/>
    </source>
</evidence>
<dbReference type="GO" id="GO:0005886">
    <property type="term" value="C:plasma membrane"/>
    <property type="evidence" value="ECO:0007669"/>
    <property type="project" value="UniProtKB-SubCell"/>
</dbReference>
<keyword evidence="7" id="KW-0812">Transmembrane</keyword>
<evidence type="ECO:0000256" key="9">
    <source>
        <dbReference type="ARBA" id="ARBA00049183"/>
    </source>
</evidence>
<dbReference type="GO" id="GO:0009244">
    <property type="term" value="P:lipopolysaccharide core region biosynthetic process"/>
    <property type="evidence" value="ECO:0007669"/>
    <property type="project" value="UniProtKB-UniRule"/>
</dbReference>
<dbReference type="Gene3D" id="3.40.50.11720">
    <property type="entry name" value="3-Deoxy-D-manno-octulosonic-acid transferase, N-terminal domain"/>
    <property type="match status" value="1"/>
</dbReference>
<accession>A0A4R6UL98</accession>
<keyword evidence="7" id="KW-0735">Signal-anchor</keyword>
<dbReference type="Pfam" id="PF04413">
    <property type="entry name" value="Glycos_transf_N"/>
    <property type="match status" value="1"/>
</dbReference>
<feature type="site" description="Transition state stabilizer" evidence="11">
    <location>
        <position position="206"/>
    </location>
</feature>
<evidence type="ECO:0000256" key="4">
    <source>
        <dbReference type="ARBA" id="ARBA00012621"/>
    </source>
</evidence>
<evidence type="ECO:0000256" key="5">
    <source>
        <dbReference type="ARBA" id="ARBA00019077"/>
    </source>
</evidence>
<evidence type="ECO:0000256" key="6">
    <source>
        <dbReference type="ARBA" id="ARBA00022679"/>
    </source>
</evidence>
<evidence type="ECO:0000313" key="15">
    <source>
        <dbReference type="Proteomes" id="UP000295375"/>
    </source>
</evidence>
<organism evidence="14 15">
    <name type="scientific">Permianibacter aggregans</name>
    <dbReference type="NCBI Taxonomy" id="1510150"/>
    <lineage>
        <taxon>Bacteria</taxon>
        <taxon>Pseudomonadati</taxon>
        <taxon>Pseudomonadota</taxon>
        <taxon>Gammaproteobacteria</taxon>
        <taxon>Pseudomonadales</taxon>
        <taxon>Pseudomonadaceae</taxon>
        <taxon>Permianibacter</taxon>
    </lineage>
</organism>
<proteinExistence type="inferred from homology"/>
<keyword evidence="12" id="KW-0448">Lipopolysaccharide biosynthesis</keyword>
<gene>
    <name evidence="14" type="ORF">EV696_10955</name>
</gene>
<dbReference type="PANTHER" id="PTHR42755">
    <property type="entry name" value="3-DEOXY-MANNO-OCTULOSONATE CYTIDYLYLTRANSFERASE"/>
    <property type="match status" value="1"/>
</dbReference>
<comment type="pathway">
    <text evidence="2 12">Bacterial outer membrane biogenesis; LPS core biosynthesis.</text>
</comment>
<comment type="similarity">
    <text evidence="3">Belongs to the glycosyltransferase group 1 family. Glycosyltransferase 30 subfamily.</text>
</comment>
<dbReference type="UniPathway" id="UPA00958"/>
<dbReference type="InterPro" id="IPR039901">
    <property type="entry name" value="Kdotransferase"/>
</dbReference>
<comment type="catalytic activity">
    <reaction evidence="9 12">
        <text>lipid IVA (E. coli) + CMP-3-deoxy-beta-D-manno-octulosonate = alpha-Kdo-(2-&gt;6)-lipid IVA (E. coli) + CMP + H(+)</text>
        <dbReference type="Rhea" id="RHEA:28066"/>
        <dbReference type="ChEBI" id="CHEBI:15378"/>
        <dbReference type="ChEBI" id="CHEBI:58603"/>
        <dbReference type="ChEBI" id="CHEBI:60364"/>
        <dbReference type="ChEBI" id="CHEBI:60377"/>
        <dbReference type="ChEBI" id="CHEBI:85987"/>
        <dbReference type="EC" id="2.4.99.12"/>
    </reaction>
</comment>
<evidence type="ECO:0000256" key="3">
    <source>
        <dbReference type="ARBA" id="ARBA00006380"/>
    </source>
</evidence>